<feature type="coiled-coil region" evidence="2">
    <location>
        <begin position="834"/>
        <end position="861"/>
    </location>
</feature>
<feature type="region of interest" description="Disordered" evidence="3">
    <location>
        <begin position="99"/>
        <end position="134"/>
    </location>
</feature>
<proteinExistence type="predicted"/>
<accession>A0A2R5GVB7</accession>
<feature type="compositionally biased region" description="Polar residues" evidence="3">
    <location>
        <begin position="415"/>
        <end position="428"/>
    </location>
</feature>
<feature type="compositionally biased region" description="Low complexity" evidence="3">
    <location>
        <begin position="242"/>
        <end position="266"/>
    </location>
</feature>
<feature type="region of interest" description="Disordered" evidence="3">
    <location>
        <begin position="1"/>
        <end position="41"/>
    </location>
</feature>
<evidence type="ECO:0000313" key="5">
    <source>
        <dbReference type="EMBL" id="GBG32341.1"/>
    </source>
</evidence>
<feature type="compositionally biased region" description="Polar residues" evidence="3">
    <location>
        <begin position="589"/>
        <end position="598"/>
    </location>
</feature>
<evidence type="ECO:0000259" key="4">
    <source>
        <dbReference type="PROSITE" id="PS50089"/>
    </source>
</evidence>
<sequence length="989" mass="108746">MRADAPDLGGGGGLARRRWEAERDGPSAMVISGPPPVLPTARRRPMRLELRARTGKALLKDGDERLERDHAKTFATQRHPYDVRAQILERLAPLPRKSLLETSTTPERPRALGLLRPRLNYSSNSNHKDDEDDDVDIYRIRTASNSSSTSSFAGSNDRHHDADKVDRLHYPELALCALHVDLSTWRTRQQDAFRLAQDPARLLADDLTEPFHDHLDTARRVLEPSEASIEPCLVSLVPVPDSATPSSASSSSSSAAENPSSSSSELAAMRKLQHELGDDPMDVDEDENSRDAVDAANAATAAALVERVLRADAEAAAAEASAMTFESTMRDTIPLEMTQIEAPSVPDNNNNEDKNNNNNDDDDGEEEENDNEDNKNNDDEAIGRTRVNCDVEQDENLDAKQNEHDKAKHDDGKQETNVGLNAGSTPQASAPALCDLAMSFDETKSKPLIKQKAAIDTEDQRKSEQVDQEVIVIEDSDEDEAPESDAKIATSEHEAKSLFSAPLQPSMALRKRKRRAQEATHDAFDDRKSNAPDDEKVDKNGDVNEDAGDETKENLAERSRMESHVKHRRTLSRDDIEDENNDSESTNDVTEVSPSMDDNPSLAESAFRGDCKSTASNTASAPPKSAVHDSTPAFDIAEGPKLPLDHAKSLSVASVSSMSSGSMATHLTDRYSQPPATQDADTTNSNATAKSATVMLQGPQEVNDEESSLLREREGMEKEDLRGQVSALRLKVQALEIAVDNVRGEHSQAVDASAATSQSFEERIAVLHAEKETSASEASSLREALEQAHLKLETANQDRQSAHERANQLLAVATQEKNDRAKIESIAQTMSSQLTGAENEAFRLQSQLQDESNRRTHLEREVLQVRSMVRAASMQCQRWESHVSEVLGKFDQQVRSLEGRRAKLKTVLDAQHRSRLASARHTDELTSKIESLQKQASPRCLVCMHAPIAVCYVPCGHRSVCPACDTRIKVCPVCRAAIRERVRTYDAGV</sequence>
<feature type="region of interest" description="Disordered" evidence="3">
    <location>
        <begin position="241"/>
        <end position="266"/>
    </location>
</feature>
<keyword evidence="2" id="KW-0175">Coiled coil</keyword>
<keyword evidence="1" id="KW-0862">Zinc</keyword>
<comment type="caution">
    <text evidence="5">The sequence shown here is derived from an EMBL/GenBank/DDBJ whole genome shotgun (WGS) entry which is preliminary data.</text>
</comment>
<dbReference type="PROSITE" id="PS50089">
    <property type="entry name" value="ZF_RING_2"/>
    <property type="match status" value="1"/>
</dbReference>
<feature type="compositionally biased region" description="Basic and acidic residues" evidence="3">
    <location>
        <begin position="516"/>
        <end position="542"/>
    </location>
</feature>
<dbReference type="Pfam" id="PF13920">
    <property type="entry name" value="zf-C3HC4_3"/>
    <property type="match status" value="1"/>
</dbReference>
<feature type="domain" description="RING-type" evidence="4">
    <location>
        <begin position="940"/>
        <end position="975"/>
    </location>
</feature>
<feature type="compositionally biased region" description="Basic and acidic residues" evidence="3">
    <location>
        <begin position="372"/>
        <end position="389"/>
    </location>
</feature>
<dbReference type="EMBL" id="BEYU01000121">
    <property type="protein sequence ID" value="GBG32341.1"/>
    <property type="molecule type" value="Genomic_DNA"/>
</dbReference>
<feature type="compositionally biased region" description="Acidic residues" evidence="3">
    <location>
        <begin position="359"/>
        <end position="371"/>
    </location>
</feature>
<reference evidence="5 6" key="1">
    <citation type="submission" date="2017-12" db="EMBL/GenBank/DDBJ databases">
        <title>Sequencing, de novo assembly and annotation of complete genome of a new Thraustochytrid species, strain FCC1311.</title>
        <authorList>
            <person name="Sedici K."/>
            <person name="Godart F."/>
            <person name="Aiese Cigliano R."/>
            <person name="Sanseverino W."/>
            <person name="Barakat M."/>
            <person name="Ortet P."/>
            <person name="Marechal E."/>
            <person name="Cagnac O."/>
            <person name="Amato A."/>
        </authorList>
    </citation>
    <scope>NUCLEOTIDE SEQUENCE [LARGE SCALE GENOMIC DNA]</scope>
</reference>
<keyword evidence="6" id="KW-1185">Reference proteome</keyword>
<keyword evidence="1" id="KW-0479">Metal-binding</keyword>
<gene>
    <name evidence="5" type="ORF">FCC1311_085662</name>
</gene>
<dbReference type="SUPFAM" id="SSF57850">
    <property type="entry name" value="RING/U-box"/>
    <property type="match status" value="1"/>
</dbReference>
<keyword evidence="1" id="KW-0863">Zinc-finger</keyword>
<dbReference type="AlphaFoldDB" id="A0A2R5GVB7"/>
<feature type="region of interest" description="Disordered" evidence="3">
    <location>
        <begin position="342"/>
        <end position="428"/>
    </location>
</feature>
<feature type="compositionally biased region" description="Basic and acidic residues" evidence="3">
    <location>
        <begin position="397"/>
        <end position="414"/>
    </location>
</feature>
<feature type="coiled-coil region" evidence="2">
    <location>
        <begin position="778"/>
        <end position="805"/>
    </location>
</feature>
<feature type="compositionally biased region" description="Basic and acidic residues" evidence="3">
    <location>
        <begin position="484"/>
        <end position="496"/>
    </location>
</feature>
<evidence type="ECO:0000256" key="3">
    <source>
        <dbReference type="SAM" id="MobiDB-lite"/>
    </source>
</evidence>
<name>A0A2R5GVB7_9STRA</name>
<evidence type="ECO:0000256" key="1">
    <source>
        <dbReference type="PROSITE-ProRule" id="PRU00175"/>
    </source>
</evidence>
<feature type="region of interest" description="Disordered" evidence="3">
    <location>
        <begin position="452"/>
        <end position="640"/>
    </location>
</feature>
<evidence type="ECO:0000313" key="6">
    <source>
        <dbReference type="Proteomes" id="UP000241890"/>
    </source>
</evidence>
<protein>
    <submittedName>
        <fullName evidence="5">Baculoviral IAP repeat-containing protein 7</fullName>
    </submittedName>
</protein>
<dbReference type="InParanoid" id="A0A2R5GVB7"/>
<feature type="coiled-coil region" evidence="2">
    <location>
        <begin position="718"/>
        <end position="745"/>
    </location>
</feature>
<evidence type="ECO:0000256" key="2">
    <source>
        <dbReference type="SAM" id="Coils"/>
    </source>
</evidence>
<feature type="compositionally biased region" description="Basic and acidic residues" evidence="3">
    <location>
        <begin position="453"/>
        <end position="465"/>
    </location>
</feature>
<dbReference type="OrthoDB" id="774873at2759"/>
<dbReference type="Gene3D" id="3.30.40.10">
    <property type="entry name" value="Zinc/RING finger domain, C3HC4 (zinc finger)"/>
    <property type="match status" value="1"/>
</dbReference>
<feature type="compositionally biased region" description="Acidic residues" evidence="3">
    <location>
        <begin position="472"/>
        <end position="483"/>
    </location>
</feature>
<organism evidence="5 6">
    <name type="scientific">Hondaea fermentalgiana</name>
    <dbReference type="NCBI Taxonomy" id="2315210"/>
    <lineage>
        <taxon>Eukaryota</taxon>
        <taxon>Sar</taxon>
        <taxon>Stramenopiles</taxon>
        <taxon>Bigyra</taxon>
        <taxon>Labyrinthulomycetes</taxon>
        <taxon>Thraustochytrida</taxon>
        <taxon>Thraustochytriidae</taxon>
        <taxon>Hondaea</taxon>
    </lineage>
</organism>
<feature type="compositionally biased region" description="Basic and acidic residues" evidence="3">
    <location>
        <begin position="549"/>
        <end position="564"/>
    </location>
</feature>
<dbReference type="Proteomes" id="UP000241890">
    <property type="component" value="Unassembled WGS sequence"/>
</dbReference>
<dbReference type="InterPro" id="IPR013083">
    <property type="entry name" value="Znf_RING/FYVE/PHD"/>
</dbReference>
<feature type="region of interest" description="Disordered" evidence="3">
    <location>
        <begin position="664"/>
        <end position="684"/>
    </location>
</feature>
<dbReference type="GO" id="GO:0008270">
    <property type="term" value="F:zinc ion binding"/>
    <property type="evidence" value="ECO:0007669"/>
    <property type="project" value="UniProtKB-KW"/>
</dbReference>
<dbReference type="InterPro" id="IPR001841">
    <property type="entry name" value="Znf_RING"/>
</dbReference>